<comment type="caution">
    <text evidence="2">The sequence shown here is derived from an EMBL/GenBank/DDBJ whole genome shotgun (WGS) entry which is preliminary data.</text>
</comment>
<gene>
    <name evidence="2" type="ORF">LCGC14_0393420</name>
</gene>
<reference evidence="2" key="1">
    <citation type="journal article" date="2015" name="Nature">
        <title>Complex archaea that bridge the gap between prokaryotes and eukaryotes.</title>
        <authorList>
            <person name="Spang A."/>
            <person name="Saw J.H."/>
            <person name="Jorgensen S.L."/>
            <person name="Zaremba-Niedzwiedzka K."/>
            <person name="Martijn J."/>
            <person name="Lind A.E."/>
            <person name="van Eijk R."/>
            <person name="Schleper C."/>
            <person name="Guy L."/>
            <person name="Ettema T.J."/>
        </authorList>
    </citation>
    <scope>NUCLEOTIDE SEQUENCE</scope>
</reference>
<dbReference type="Pfam" id="PF08808">
    <property type="entry name" value="RES"/>
    <property type="match status" value="1"/>
</dbReference>
<dbReference type="SMART" id="SM00953">
    <property type="entry name" value="RES"/>
    <property type="match status" value="1"/>
</dbReference>
<proteinExistence type="predicted"/>
<accession>A0A0F9SYV4</accession>
<organism evidence="2">
    <name type="scientific">marine sediment metagenome</name>
    <dbReference type="NCBI Taxonomy" id="412755"/>
    <lineage>
        <taxon>unclassified sequences</taxon>
        <taxon>metagenomes</taxon>
        <taxon>ecological metagenomes</taxon>
    </lineage>
</organism>
<dbReference type="EMBL" id="LAZR01000331">
    <property type="protein sequence ID" value="KKN74130.1"/>
    <property type="molecule type" value="Genomic_DNA"/>
</dbReference>
<evidence type="ECO:0000313" key="2">
    <source>
        <dbReference type="EMBL" id="KKN74130.1"/>
    </source>
</evidence>
<sequence length="135" mass="15151">MEGGRWNETELPAVYMGLSAAICCLETFVHQAGRPQIPMTITRFSLPDDPELYLEPRPGDLPEGWDSLPSDKPSVDFGSQWLRDGKQMGLIVPSVVLPLERNVVINPAHPAVGSIEVLDIQNFRYDERMFKLNQS</sequence>
<protein>
    <recommendedName>
        <fullName evidence="1">RES domain-containing protein</fullName>
    </recommendedName>
</protein>
<name>A0A0F9SYV4_9ZZZZ</name>
<dbReference type="AlphaFoldDB" id="A0A0F9SYV4"/>
<dbReference type="InterPro" id="IPR014914">
    <property type="entry name" value="RES_dom"/>
</dbReference>
<evidence type="ECO:0000259" key="1">
    <source>
        <dbReference type="SMART" id="SM00953"/>
    </source>
</evidence>
<feature type="domain" description="RES" evidence="1">
    <location>
        <begin position="1"/>
        <end position="119"/>
    </location>
</feature>